<dbReference type="STRING" id="2512241.A0A553HSU4"/>
<evidence type="ECO:0000256" key="1">
    <source>
        <dbReference type="SAM" id="MobiDB-lite"/>
    </source>
</evidence>
<gene>
    <name evidence="2" type="ORF">FHL15_008011</name>
</gene>
<dbReference type="OrthoDB" id="10250354at2759"/>
<dbReference type="EMBL" id="VFLP01000049">
    <property type="protein sequence ID" value="TRX91029.1"/>
    <property type="molecule type" value="Genomic_DNA"/>
</dbReference>
<name>A0A553HSU4_9PEZI</name>
<comment type="caution">
    <text evidence="2">The sequence shown here is derived from an EMBL/GenBank/DDBJ whole genome shotgun (WGS) entry which is preliminary data.</text>
</comment>
<dbReference type="Proteomes" id="UP000319160">
    <property type="component" value="Unassembled WGS sequence"/>
</dbReference>
<keyword evidence="3" id="KW-1185">Reference proteome</keyword>
<organism evidence="2 3">
    <name type="scientific">Xylaria flabelliformis</name>
    <dbReference type="NCBI Taxonomy" id="2512241"/>
    <lineage>
        <taxon>Eukaryota</taxon>
        <taxon>Fungi</taxon>
        <taxon>Dikarya</taxon>
        <taxon>Ascomycota</taxon>
        <taxon>Pezizomycotina</taxon>
        <taxon>Sordariomycetes</taxon>
        <taxon>Xylariomycetidae</taxon>
        <taxon>Xylariales</taxon>
        <taxon>Xylariaceae</taxon>
        <taxon>Xylaria</taxon>
    </lineage>
</organism>
<dbReference type="AlphaFoldDB" id="A0A553HSU4"/>
<reference evidence="3" key="1">
    <citation type="submission" date="2019-06" db="EMBL/GenBank/DDBJ databases">
        <title>Draft genome sequence of the griseofulvin-producing fungus Xylaria cubensis strain G536.</title>
        <authorList>
            <person name="Mead M.E."/>
            <person name="Raja H.A."/>
            <person name="Steenwyk J.L."/>
            <person name="Knowles S.L."/>
            <person name="Oberlies N.H."/>
            <person name="Rokas A."/>
        </authorList>
    </citation>
    <scope>NUCLEOTIDE SEQUENCE [LARGE SCALE GENOMIC DNA]</scope>
    <source>
        <strain evidence="3">G536</strain>
    </source>
</reference>
<sequence>MASVILTNNRCAIADVWTTSGYQPQTIYGPATVTRSNTSLSLNSKERLDQLHAACEMLSDLAERRQSLMSINIQPKAILTERLEYGKKTIGIASRQVETFSREQAIEELQTKWLGQERNIFETERKMRRLETDIIRLQMEEAIEGCEIANQTNDKWWDKVFSFALGATSRRAKDAMAKRELTKRERNRQRTESIEDKRKQMLIRSNELSILETEMKITERAIEELDEEIGGKWKPCKAISMFYVGNQIIEGQHPQGDGTKMST</sequence>
<evidence type="ECO:0000313" key="2">
    <source>
        <dbReference type="EMBL" id="TRX91029.1"/>
    </source>
</evidence>
<protein>
    <submittedName>
        <fullName evidence="2">Uncharacterized protein</fullName>
    </submittedName>
</protein>
<feature type="region of interest" description="Disordered" evidence="1">
    <location>
        <begin position="178"/>
        <end position="197"/>
    </location>
</feature>
<proteinExistence type="predicted"/>
<evidence type="ECO:0000313" key="3">
    <source>
        <dbReference type="Proteomes" id="UP000319160"/>
    </source>
</evidence>
<accession>A0A553HSU4</accession>